<keyword evidence="3" id="KW-0444">Lipid biosynthesis</keyword>
<dbReference type="Proteomes" id="UP000194946">
    <property type="component" value="Unassembled WGS sequence"/>
</dbReference>
<evidence type="ECO:0000256" key="5">
    <source>
        <dbReference type="ARBA" id="ARBA00022832"/>
    </source>
</evidence>
<dbReference type="GO" id="GO:0045300">
    <property type="term" value="F:stearoyl-[ACP] desaturase activity"/>
    <property type="evidence" value="ECO:0007669"/>
    <property type="project" value="InterPro"/>
</dbReference>
<dbReference type="Pfam" id="PF03405">
    <property type="entry name" value="FA_desaturase_2"/>
    <property type="match status" value="1"/>
</dbReference>
<evidence type="ECO:0000313" key="11">
    <source>
        <dbReference type="Proteomes" id="UP000194946"/>
    </source>
</evidence>
<dbReference type="AlphaFoldDB" id="A0A251ZTW2"/>
<evidence type="ECO:0000256" key="6">
    <source>
        <dbReference type="ARBA" id="ARBA00023002"/>
    </source>
</evidence>
<comment type="caution">
    <text evidence="10">The sequence shown here is derived from an EMBL/GenBank/DDBJ whole genome shotgun (WGS) entry which is preliminary data.</text>
</comment>
<organism evidence="10 11">
    <name type="scientific">Commensalibacter intestini</name>
    <dbReference type="NCBI Taxonomy" id="479936"/>
    <lineage>
        <taxon>Bacteria</taxon>
        <taxon>Pseudomonadati</taxon>
        <taxon>Pseudomonadota</taxon>
        <taxon>Alphaproteobacteria</taxon>
        <taxon>Acetobacterales</taxon>
        <taxon>Acetobacteraceae</taxon>
    </lineage>
</organism>
<evidence type="ECO:0000256" key="4">
    <source>
        <dbReference type="ARBA" id="ARBA00022723"/>
    </source>
</evidence>
<keyword evidence="6" id="KW-0560">Oxidoreductase</keyword>
<comment type="cofactor">
    <cofactor evidence="1">
        <name>Fe(2+)</name>
        <dbReference type="ChEBI" id="CHEBI:29033"/>
    </cofactor>
</comment>
<keyword evidence="9" id="KW-0275">Fatty acid biosynthesis</keyword>
<keyword evidence="8" id="KW-0443">Lipid metabolism</keyword>
<evidence type="ECO:0000256" key="1">
    <source>
        <dbReference type="ARBA" id="ARBA00001954"/>
    </source>
</evidence>
<dbReference type="CDD" id="cd00657">
    <property type="entry name" value="Ferritin_like"/>
    <property type="match status" value="1"/>
</dbReference>
<dbReference type="SUPFAM" id="SSF47240">
    <property type="entry name" value="Ferritin-like"/>
    <property type="match status" value="1"/>
</dbReference>
<protein>
    <recommendedName>
        <fullName evidence="12">Rubrerythrin family protein</fullName>
    </recommendedName>
</protein>
<keyword evidence="7" id="KW-0408">Iron</keyword>
<evidence type="ECO:0000256" key="7">
    <source>
        <dbReference type="ARBA" id="ARBA00023004"/>
    </source>
</evidence>
<accession>A0A251ZTW2</accession>
<keyword evidence="5" id="KW-0276">Fatty acid metabolism</keyword>
<name>A0A251ZTW2_9PROT</name>
<dbReference type="InterPro" id="IPR012348">
    <property type="entry name" value="RNR-like"/>
</dbReference>
<dbReference type="GO" id="GO:0046872">
    <property type="term" value="F:metal ion binding"/>
    <property type="evidence" value="ECO:0007669"/>
    <property type="project" value="UniProtKB-KW"/>
</dbReference>
<dbReference type="EMBL" id="JOPB01000008">
    <property type="protein sequence ID" value="OUI78106.1"/>
    <property type="molecule type" value="Genomic_DNA"/>
</dbReference>
<sequence>MKHWDMEQIKWDRFDPSLVDPKVVPLIKAASVVERNSVDYTVYLNNVFAHDAELMELFQQWENEEVQHGEALGRWAMMADPSWNYQKSFDRFKNFYKIDLDTANSIRGSHAGEFIARAMVEVGTSSYYSALADHVQEPVLKEICRKIAADEFRHYKLFYDCMKRYLPADNLSKWARAKIALGRIVESQDDELASAFHITNEPEGMPYNHKRCIALYMSKAMPLYQRHHVTRVVNMVFKTIGWMPSTKIQELLAKAMMLIIKFQHKSYAKQISALT</sequence>
<comment type="similarity">
    <text evidence="2">Belongs to the fatty acid desaturase type 2 family.</text>
</comment>
<dbReference type="InterPro" id="IPR009078">
    <property type="entry name" value="Ferritin-like_SF"/>
</dbReference>
<evidence type="ECO:0000256" key="8">
    <source>
        <dbReference type="ARBA" id="ARBA00023098"/>
    </source>
</evidence>
<gene>
    <name evidence="10" type="ORF">HK18_11270</name>
</gene>
<evidence type="ECO:0000256" key="3">
    <source>
        <dbReference type="ARBA" id="ARBA00022516"/>
    </source>
</evidence>
<dbReference type="GO" id="GO:0006633">
    <property type="term" value="P:fatty acid biosynthetic process"/>
    <property type="evidence" value="ECO:0007669"/>
    <property type="project" value="UniProtKB-KW"/>
</dbReference>
<dbReference type="RefSeq" id="WP_008854803.1">
    <property type="nucleotide sequence ID" value="NZ_JOPB01000008.1"/>
</dbReference>
<evidence type="ECO:0000313" key="10">
    <source>
        <dbReference type="EMBL" id="OUI78106.1"/>
    </source>
</evidence>
<evidence type="ECO:0008006" key="12">
    <source>
        <dbReference type="Google" id="ProtNLM"/>
    </source>
</evidence>
<keyword evidence="11" id="KW-1185">Reference proteome</keyword>
<evidence type="ECO:0000256" key="9">
    <source>
        <dbReference type="ARBA" id="ARBA00023160"/>
    </source>
</evidence>
<reference evidence="11" key="1">
    <citation type="submission" date="2014-06" db="EMBL/GenBank/DDBJ databases">
        <authorList>
            <person name="Winans N.J."/>
            <person name="Newell P.D."/>
            <person name="Douglas A.E."/>
        </authorList>
    </citation>
    <scope>NUCLEOTIDE SEQUENCE [LARGE SCALE GENOMIC DNA]</scope>
    <source>
        <strain evidence="11">DmL_052</strain>
    </source>
</reference>
<proteinExistence type="inferred from homology"/>
<dbReference type="Gene3D" id="1.10.620.20">
    <property type="entry name" value="Ribonucleotide Reductase, subunit A"/>
    <property type="match status" value="1"/>
</dbReference>
<evidence type="ECO:0000256" key="2">
    <source>
        <dbReference type="ARBA" id="ARBA00008749"/>
    </source>
</evidence>
<keyword evidence="4" id="KW-0479">Metal-binding</keyword>
<dbReference type="InterPro" id="IPR005067">
    <property type="entry name" value="Fatty_acid_desaturase-2"/>
</dbReference>